<name>B4IDJ0_DROSE</name>
<gene>
    <name evidence="2" type="primary">Dsec\GM11384</name>
    <name evidence="2" type="ORF">Dsec_GM11384</name>
</gene>
<dbReference type="AlphaFoldDB" id="B4IDJ0"/>
<sequence length="84" mass="9019">MLTDMTPTAGQLYGSQIPAMGMNISNIATHLQKPQVNPGERTKTGSILELLPRQLDKPSSQRDSGCGHMDMGMGMGMDMEEVGP</sequence>
<dbReference type="Proteomes" id="UP000001292">
    <property type="component" value="Unassembled WGS sequence"/>
</dbReference>
<accession>B4IDJ0</accession>
<evidence type="ECO:0000313" key="2">
    <source>
        <dbReference type="EMBL" id="EDW45648.1"/>
    </source>
</evidence>
<feature type="region of interest" description="Disordered" evidence="1">
    <location>
        <begin position="54"/>
        <end position="84"/>
    </location>
</feature>
<dbReference type="STRING" id="7238.B4IDJ0"/>
<keyword evidence="3" id="KW-1185">Reference proteome</keyword>
<evidence type="ECO:0000313" key="3">
    <source>
        <dbReference type="Proteomes" id="UP000001292"/>
    </source>
</evidence>
<dbReference type="EMBL" id="CH480830">
    <property type="protein sequence ID" value="EDW45648.1"/>
    <property type="molecule type" value="Genomic_DNA"/>
</dbReference>
<proteinExistence type="predicted"/>
<reference evidence="2 3" key="1">
    <citation type="journal article" date="2007" name="Nature">
        <title>Evolution of genes and genomes on the Drosophila phylogeny.</title>
        <authorList>
            <consortium name="Drosophila 12 Genomes Consortium"/>
            <person name="Clark A.G."/>
            <person name="Eisen M.B."/>
            <person name="Smith D.R."/>
            <person name="Bergman C.M."/>
            <person name="Oliver B."/>
            <person name="Markow T.A."/>
            <person name="Kaufman T.C."/>
            <person name="Kellis M."/>
            <person name="Gelbart W."/>
            <person name="Iyer V.N."/>
            <person name="Pollard D.A."/>
            <person name="Sackton T.B."/>
            <person name="Larracuente A.M."/>
            <person name="Singh N.D."/>
            <person name="Abad J.P."/>
            <person name="Abt D.N."/>
            <person name="Adryan B."/>
            <person name="Aguade M."/>
            <person name="Akashi H."/>
            <person name="Anderson W.W."/>
            <person name="Aquadro C.F."/>
            <person name="Ardell D.H."/>
            <person name="Arguello R."/>
            <person name="Artieri C.G."/>
            <person name="Barbash D.A."/>
            <person name="Barker D."/>
            <person name="Barsanti P."/>
            <person name="Batterham P."/>
            <person name="Batzoglou S."/>
            <person name="Begun D."/>
            <person name="Bhutkar A."/>
            <person name="Blanco E."/>
            <person name="Bosak S.A."/>
            <person name="Bradley R.K."/>
            <person name="Brand A.D."/>
            <person name="Brent M.R."/>
            <person name="Brooks A.N."/>
            <person name="Brown R.H."/>
            <person name="Butlin R.K."/>
            <person name="Caggese C."/>
            <person name="Calvi B.R."/>
            <person name="Bernardo de Carvalho A."/>
            <person name="Caspi A."/>
            <person name="Castrezana S."/>
            <person name="Celniker S.E."/>
            <person name="Chang J.L."/>
            <person name="Chapple C."/>
            <person name="Chatterji S."/>
            <person name="Chinwalla A."/>
            <person name="Civetta A."/>
            <person name="Clifton S.W."/>
            <person name="Comeron J.M."/>
            <person name="Costello J.C."/>
            <person name="Coyne J.A."/>
            <person name="Daub J."/>
            <person name="David R.G."/>
            <person name="Delcher A.L."/>
            <person name="Delehaunty K."/>
            <person name="Do C.B."/>
            <person name="Ebling H."/>
            <person name="Edwards K."/>
            <person name="Eickbush T."/>
            <person name="Evans J.D."/>
            <person name="Filipski A."/>
            <person name="Findeiss S."/>
            <person name="Freyhult E."/>
            <person name="Fulton L."/>
            <person name="Fulton R."/>
            <person name="Garcia A.C."/>
            <person name="Gardiner A."/>
            <person name="Garfield D.A."/>
            <person name="Garvin B.E."/>
            <person name="Gibson G."/>
            <person name="Gilbert D."/>
            <person name="Gnerre S."/>
            <person name="Godfrey J."/>
            <person name="Good R."/>
            <person name="Gotea V."/>
            <person name="Gravely B."/>
            <person name="Greenberg A.J."/>
            <person name="Griffiths-Jones S."/>
            <person name="Gross S."/>
            <person name="Guigo R."/>
            <person name="Gustafson E.A."/>
            <person name="Haerty W."/>
            <person name="Hahn M.W."/>
            <person name="Halligan D.L."/>
            <person name="Halpern A.L."/>
            <person name="Halter G.M."/>
            <person name="Han M.V."/>
            <person name="Heger A."/>
            <person name="Hillier L."/>
            <person name="Hinrichs A.S."/>
            <person name="Holmes I."/>
            <person name="Hoskins R.A."/>
            <person name="Hubisz M.J."/>
            <person name="Hultmark D."/>
            <person name="Huntley M.A."/>
            <person name="Jaffe D.B."/>
            <person name="Jagadeeshan S."/>
            <person name="Jeck W.R."/>
            <person name="Johnson J."/>
            <person name="Jones C.D."/>
            <person name="Jordan W.C."/>
            <person name="Karpen G.H."/>
            <person name="Kataoka E."/>
            <person name="Keightley P.D."/>
            <person name="Kheradpour P."/>
            <person name="Kirkness E.F."/>
            <person name="Koerich L.B."/>
            <person name="Kristiansen K."/>
            <person name="Kudrna D."/>
            <person name="Kulathinal R.J."/>
            <person name="Kumar S."/>
            <person name="Kwok R."/>
            <person name="Lander E."/>
            <person name="Langley C.H."/>
            <person name="Lapoint R."/>
            <person name="Lazzaro B.P."/>
            <person name="Lee S.J."/>
            <person name="Levesque L."/>
            <person name="Li R."/>
            <person name="Lin C.F."/>
            <person name="Lin M.F."/>
            <person name="Lindblad-Toh K."/>
            <person name="Llopart A."/>
            <person name="Long M."/>
            <person name="Low L."/>
            <person name="Lozovsky E."/>
            <person name="Lu J."/>
            <person name="Luo M."/>
            <person name="Machado C.A."/>
            <person name="Makalowski W."/>
            <person name="Marzo M."/>
            <person name="Matsuda M."/>
            <person name="Matzkin L."/>
            <person name="McAllister B."/>
            <person name="McBride C.S."/>
            <person name="McKernan B."/>
            <person name="McKernan K."/>
            <person name="Mendez-Lago M."/>
            <person name="Minx P."/>
            <person name="Mollenhauer M.U."/>
            <person name="Montooth K."/>
            <person name="Mount S.M."/>
            <person name="Mu X."/>
            <person name="Myers E."/>
            <person name="Negre B."/>
            <person name="Newfeld S."/>
            <person name="Nielsen R."/>
            <person name="Noor M.A."/>
            <person name="O'Grady P."/>
            <person name="Pachter L."/>
            <person name="Papaceit M."/>
            <person name="Parisi M.J."/>
            <person name="Parisi M."/>
            <person name="Parts L."/>
            <person name="Pedersen J.S."/>
            <person name="Pesole G."/>
            <person name="Phillippy A.M."/>
            <person name="Ponting C.P."/>
            <person name="Pop M."/>
            <person name="Porcelli D."/>
            <person name="Powell J.R."/>
            <person name="Prohaska S."/>
            <person name="Pruitt K."/>
            <person name="Puig M."/>
            <person name="Quesneville H."/>
            <person name="Ram K.R."/>
            <person name="Rand D."/>
            <person name="Rasmussen M.D."/>
            <person name="Reed L.K."/>
            <person name="Reenan R."/>
            <person name="Reily A."/>
            <person name="Remington K.A."/>
            <person name="Rieger T.T."/>
            <person name="Ritchie M.G."/>
            <person name="Robin C."/>
            <person name="Rogers Y.H."/>
            <person name="Rohde C."/>
            <person name="Rozas J."/>
            <person name="Rubenfield M.J."/>
            <person name="Ruiz A."/>
            <person name="Russo S."/>
            <person name="Salzberg S.L."/>
            <person name="Sanchez-Gracia A."/>
            <person name="Saranga D.J."/>
            <person name="Sato H."/>
            <person name="Schaeffer S.W."/>
            <person name="Schatz M.C."/>
            <person name="Schlenke T."/>
            <person name="Schwartz R."/>
            <person name="Segarra C."/>
            <person name="Singh R.S."/>
            <person name="Sirot L."/>
            <person name="Sirota M."/>
            <person name="Sisneros N.B."/>
            <person name="Smith C.D."/>
            <person name="Smith T.F."/>
            <person name="Spieth J."/>
            <person name="Stage D.E."/>
            <person name="Stark A."/>
            <person name="Stephan W."/>
            <person name="Strausberg R.L."/>
            <person name="Strempel S."/>
            <person name="Sturgill D."/>
            <person name="Sutton G."/>
            <person name="Sutton G.G."/>
            <person name="Tao W."/>
            <person name="Teichmann S."/>
            <person name="Tobari Y.N."/>
            <person name="Tomimura Y."/>
            <person name="Tsolas J.M."/>
            <person name="Valente V.L."/>
            <person name="Venter E."/>
            <person name="Venter J.C."/>
            <person name="Vicario S."/>
            <person name="Vieira F.G."/>
            <person name="Vilella A.J."/>
            <person name="Villasante A."/>
            <person name="Walenz B."/>
            <person name="Wang J."/>
            <person name="Wasserman M."/>
            <person name="Watts T."/>
            <person name="Wilson D."/>
            <person name="Wilson R.K."/>
            <person name="Wing R.A."/>
            <person name="Wolfner M.F."/>
            <person name="Wong A."/>
            <person name="Wong G.K."/>
            <person name="Wu C.I."/>
            <person name="Wu G."/>
            <person name="Yamamoto D."/>
            <person name="Yang H.P."/>
            <person name="Yang S.P."/>
            <person name="Yorke J.A."/>
            <person name="Yoshida K."/>
            <person name="Zdobnov E."/>
            <person name="Zhang P."/>
            <person name="Zhang Y."/>
            <person name="Zimin A.V."/>
            <person name="Baldwin J."/>
            <person name="Abdouelleil A."/>
            <person name="Abdulkadir J."/>
            <person name="Abebe A."/>
            <person name="Abera B."/>
            <person name="Abreu J."/>
            <person name="Acer S.C."/>
            <person name="Aftuck L."/>
            <person name="Alexander A."/>
            <person name="An P."/>
            <person name="Anderson E."/>
            <person name="Anderson S."/>
            <person name="Arachi H."/>
            <person name="Azer M."/>
            <person name="Bachantsang P."/>
            <person name="Barry A."/>
            <person name="Bayul T."/>
            <person name="Berlin A."/>
            <person name="Bessette D."/>
            <person name="Bloom T."/>
            <person name="Blye J."/>
            <person name="Boguslavskiy L."/>
            <person name="Bonnet C."/>
            <person name="Boukhgalter B."/>
            <person name="Bourzgui I."/>
            <person name="Brown A."/>
            <person name="Cahill P."/>
            <person name="Channer S."/>
            <person name="Cheshatsang Y."/>
            <person name="Chuda L."/>
            <person name="Citroen M."/>
            <person name="Collymore A."/>
            <person name="Cooke P."/>
            <person name="Costello M."/>
            <person name="D'Aco K."/>
            <person name="Daza R."/>
            <person name="De Haan G."/>
            <person name="DeGray S."/>
            <person name="DeMaso C."/>
            <person name="Dhargay N."/>
            <person name="Dooley K."/>
            <person name="Dooley E."/>
            <person name="Doricent M."/>
            <person name="Dorje P."/>
            <person name="Dorjee K."/>
            <person name="Dupes A."/>
            <person name="Elong R."/>
            <person name="Falk J."/>
            <person name="Farina A."/>
            <person name="Faro S."/>
            <person name="Ferguson D."/>
            <person name="Fisher S."/>
            <person name="Foley C.D."/>
            <person name="Franke A."/>
            <person name="Friedrich D."/>
            <person name="Gadbois L."/>
            <person name="Gearin G."/>
            <person name="Gearin C.R."/>
            <person name="Giannoukos G."/>
            <person name="Goode T."/>
            <person name="Graham J."/>
            <person name="Grandbois E."/>
            <person name="Grewal S."/>
            <person name="Gyaltsen K."/>
            <person name="Hafez N."/>
            <person name="Hagos B."/>
            <person name="Hall J."/>
            <person name="Henson C."/>
            <person name="Hollinger A."/>
            <person name="Honan T."/>
            <person name="Huard M.D."/>
            <person name="Hughes L."/>
            <person name="Hurhula B."/>
            <person name="Husby M.E."/>
            <person name="Kamat A."/>
            <person name="Kanga B."/>
            <person name="Kashin S."/>
            <person name="Khazanovich D."/>
            <person name="Kisner P."/>
            <person name="Lance K."/>
            <person name="Lara M."/>
            <person name="Lee W."/>
            <person name="Lennon N."/>
            <person name="Letendre F."/>
            <person name="LeVine R."/>
            <person name="Lipovsky A."/>
            <person name="Liu X."/>
            <person name="Liu J."/>
            <person name="Liu S."/>
            <person name="Lokyitsang T."/>
            <person name="Lokyitsang Y."/>
            <person name="Lubonja R."/>
            <person name="Lui A."/>
            <person name="MacDonald P."/>
            <person name="Magnisalis V."/>
            <person name="Maru K."/>
            <person name="Matthews C."/>
            <person name="McCusker W."/>
            <person name="McDonough S."/>
            <person name="Mehta T."/>
            <person name="Meldrim J."/>
            <person name="Meneus L."/>
            <person name="Mihai O."/>
            <person name="Mihalev A."/>
            <person name="Mihova T."/>
            <person name="Mittelman R."/>
            <person name="Mlenga V."/>
            <person name="Montmayeur A."/>
            <person name="Mulrain L."/>
            <person name="Navidi A."/>
            <person name="Naylor J."/>
            <person name="Negash T."/>
            <person name="Nguyen T."/>
            <person name="Nguyen N."/>
            <person name="Nicol R."/>
            <person name="Norbu C."/>
            <person name="Norbu N."/>
            <person name="Novod N."/>
            <person name="O'Neill B."/>
            <person name="Osman S."/>
            <person name="Markiewicz E."/>
            <person name="Oyono O.L."/>
            <person name="Patti C."/>
            <person name="Phunkhang P."/>
            <person name="Pierre F."/>
            <person name="Priest M."/>
            <person name="Raghuraman S."/>
            <person name="Rege F."/>
            <person name="Reyes R."/>
            <person name="Rise C."/>
            <person name="Rogov P."/>
            <person name="Ross K."/>
            <person name="Ryan E."/>
            <person name="Settipalli S."/>
            <person name="Shea T."/>
            <person name="Sherpa N."/>
            <person name="Shi L."/>
            <person name="Shih D."/>
            <person name="Sparrow T."/>
            <person name="Spaulding J."/>
            <person name="Stalker J."/>
            <person name="Stange-Thomann N."/>
            <person name="Stavropoulos S."/>
            <person name="Stone C."/>
            <person name="Strader C."/>
            <person name="Tesfaye S."/>
            <person name="Thomson T."/>
            <person name="Thoulutsang Y."/>
            <person name="Thoulutsang D."/>
            <person name="Topham K."/>
            <person name="Topping I."/>
            <person name="Tsamla T."/>
            <person name="Vassiliev H."/>
            <person name="Vo A."/>
            <person name="Wangchuk T."/>
            <person name="Wangdi T."/>
            <person name="Weiand M."/>
            <person name="Wilkinson J."/>
            <person name="Wilson A."/>
            <person name="Yadav S."/>
            <person name="Young G."/>
            <person name="Yu Q."/>
            <person name="Zembek L."/>
            <person name="Zhong D."/>
            <person name="Zimmer A."/>
            <person name="Zwirko Z."/>
            <person name="Jaffe D.B."/>
            <person name="Alvarez P."/>
            <person name="Brockman W."/>
            <person name="Butler J."/>
            <person name="Chin C."/>
            <person name="Gnerre S."/>
            <person name="Grabherr M."/>
            <person name="Kleber M."/>
            <person name="Mauceli E."/>
            <person name="MacCallum I."/>
        </authorList>
    </citation>
    <scope>NUCLEOTIDE SEQUENCE [LARGE SCALE GENOMIC DNA]</scope>
    <source>
        <strain evidence="3">Rob3c / Tucson 14021-0248.25</strain>
    </source>
</reference>
<protein>
    <submittedName>
        <fullName evidence="2">GM11384</fullName>
    </submittedName>
</protein>
<evidence type="ECO:0000256" key="1">
    <source>
        <dbReference type="SAM" id="MobiDB-lite"/>
    </source>
</evidence>
<dbReference type="HOGENOM" id="CLU_2529871_0_0_1"/>
<organism evidence="3">
    <name type="scientific">Drosophila sechellia</name>
    <name type="common">Fruit fly</name>
    <dbReference type="NCBI Taxonomy" id="7238"/>
    <lineage>
        <taxon>Eukaryota</taxon>
        <taxon>Metazoa</taxon>
        <taxon>Ecdysozoa</taxon>
        <taxon>Arthropoda</taxon>
        <taxon>Hexapoda</taxon>
        <taxon>Insecta</taxon>
        <taxon>Pterygota</taxon>
        <taxon>Neoptera</taxon>
        <taxon>Endopterygota</taxon>
        <taxon>Diptera</taxon>
        <taxon>Brachycera</taxon>
        <taxon>Muscomorpha</taxon>
        <taxon>Ephydroidea</taxon>
        <taxon>Drosophilidae</taxon>
        <taxon>Drosophila</taxon>
        <taxon>Sophophora</taxon>
    </lineage>
</organism>